<protein>
    <recommendedName>
        <fullName evidence="2">SCP domain-containing protein</fullName>
    </recommendedName>
</protein>
<evidence type="ECO:0000313" key="3">
    <source>
        <dbReference type="EMBL" id="PIR78275.1"/>
    </source>
</evidence>
<feature type="transmembrane region" description="Helical" evidence="1">
    <location>
        <begin position="340"/>
        <end position="359"/>
    </location>
</feature>
<proteinExistence type="predicted"/>
<dbReference type="AlphaFoldDB" id="A0A2H0TYG2"/>
<dbReference type="CDD" id="cd05379">
    <property type="entry name" value="CAP_bacterial"/>
    <property type="match status" value="1"/>
</dbReference>
<dbReference type="Pfam" id="PF00188">
    <property type="entry name" value="CAP"/>
    <property type="match status" value="1"/>
</dbReference>
<sequence length="385" mass="44088">MYIRKTLKKYFVPHRENNYHPHILHTKRAIFYSLFFLTMKLIVFVFVVLLPIETFTMPDMLKSFADKIVAQTNEIRNKQGIRSITAQVKLFSSANNKSWDMVQNNYFDHISPTGKRLKDFLQEVNYNYSIAGENLAIGFYNVDQLMKAWLNSPKHYDNIVDKDFQDIGIGMAVGTYKGIPNTIFVTEHFGMQMNSNSISQVAGITENKNSKTTSVVYDGEKSEVLWQENADSTMTLTARAYVTGTVSKVVVEVNQYDMELFPTDQVGLYVGKVQFVGNSDDLFQAVINPTIIITDNDGNVTENIISWYNPKILPVSSVEKYNQSKDGLSQMFGIFNVSRGIYLFFIVFFTVALLLKIFVEFRKQHPHVIFQTLLLISLLVVLFEV</sequence>
<dbReference type="Proteomes" id="UP000230852">
    <property type="component" value="Unassembled WGS sequence"/>
</dbReference>
<evidence type="ECO:0000256" key="1">
    <source>
        <dbReference type="SAM" id="Phobius"/>
    </source>
</evidence>
<gene>
    <name evidence="3" type="ORF">COU28_02480</name>
</gene>
<feature type="transmembrane region" description="Helical" evidence="1">
    <location>
        <begin position="366"/>
        <end position="383"/>
    </location>
</feature>
<keyword evidence="1" id="KW-0812">Transmembrane</keyword>
<dbReference type="PANTHER" id="PTHR31157:SF1">
    <property type="entry name" value="SCP DOMAIN-CONTAINING PROTEIN"/>
    <property type="match status" value="1"/>
</dbReference>
<evidence type="ECO:0000259" key="2">
    <source>
        <dbReference type="Pfam" id="PF00188"/>
    </source>
</evidence>
<dbReference type="Gene3D" id="3.40.33.10">
    <property type="entry name" value="CAP"/>
    <property type="match status" value="1"/>
</dbReference>
<keyword evidence="1" id="KW-0472">Membrane</keyword>
<reference evidence="4" key="1">
    <citation type="submission" date="2017-09" db="EMBL/GenBank/DDBJ databases">
        <title>Depth-based differentiation of microbial function through sediment-hosted aquifers and enrichment of novel symbionts in the deep terrestrial subsurface.</title>
        <authorList>
            <person name="Probst A.J."/>
            <person name="Ladd B."/>
            <person name="Jarett J.K."/>
            <person name="Geller-Mcgrath D.E."/>
            <person name="Sieber C.M.K."/>
            <person name="Emerson J.B."/>
            <person name="Anantharaman K."/>
            <person name="Thomas B.C."/>
            <person name="Malmstrom R."/>
            <person name="Stieglmeier M."/>
            <person name="Klingl A."/>
            <person name="Woyke T."/>
            <person name="Ryan C.M."/>
            <person name="Banfield J.F."/>
        </authorList>
    </citation>
    <scope>NUCLEOTIDE SEQUENCE [LARGE SCALE GENOMIC DNA]</scope>
</reference>
<dbReference type="InterPro" id="IPR035940">
    <property type="entry name" value="CAP_sf"/>
</dbReference>
<dbReference type="PANTHER" id="PTHR31157">
    <property type="entry name" value="SCP DOMAIN-CONTAINING PROTEIN"/>
    <property type="match status" value="1"/>
</dbReference>
<dbReference type="SUPFAM" id="SSF55797">
    <property type="entry name" value="PR-1-like"/>
    <property type="match status" value="1"/>
</dbReference>
<dbReference type="InterPro" id="IPR014044">
    <property type="entry name" value="CAP_dom"/>
</dbReference>
<evidence type="ECO:0000313" key="4">
    <source>
        <dbReference type="Proteomes" id="UP000230852"/>
    </source>
</evidence>
<accession>A0A2H0TYG2</accession>
<organism evidence="3 4">
    <name type="scientific">Candidatus Magasanikbacteria bacterium CG10_big_fil_rev_8_21_14_0_10_36_16</name>
    <dbReference type="NCBI Taxonomy" id="1974645"/>
    <lineage>
        <taxon>Bacteria</taxon>
        <taxon>Candidatus Magasanikiibacteriota</taxon>
    </lineage>
</organism>
<feature type="domain" description="SCP" evidence="2">
    <location>
        <begin position="71"/>
        <end position="179"/>
    </location>
</feature>
<name>A0A2H0TYG2_9BACT</name>
<comment type="caution">
    <text evidence="3">The sequence shown here is derived from an EMBL/GenBank/DDBJ whole genome shotgun (WGS) entry which is preliminary data.</text>
</comment>
<dbReference type="EMBL" id="PFBU01000051">
    <property type="protein sequence ID" value="PIR78275.1"/>
    <property type="molecule type" value="Genomic_DNA"/>
</dbReference>
<feature type="transmembrane region" description="Helical" evidence="1">
    <location>
        <begin position="29"/>
        <end position="52"/>
    </location>
</feature>
<keyword evidence="1" id="KW-1133">Transmembrane helix</keyword>